<keyword evidence="1" id="KW-0472">Membrane</keyword>
<organism evidence="2 3">
    <name type="scientific">Dactylococcopsis salina (strain PCC 8305)</name>
    <name type="common">Myxobactron salinum</name>
    <dbReference type="NCBI Taxonomy" id="13035"/>
    <lineage>
        <taxon>Bacteria</taxon>
        <taxon>Bacillati</taxon>
        <taxon>Cyanobacteriota</taxon>
        <taxon>Cyanophyceae</taxon>
        <taxon>Nodosilineales</taxon>
        <taxon>Cymatolegaceae</taxon>
        <taxon>Dactylococcopsis</taxon>
    </lineage>
</organism>
<dbReference type="Proteomes" id="UP000010482">
    <property type="component" value="Chromosome"/>
</dbReference>
<keyword evidence="1" id="KW-1133">Transmembrane helix</keyword>
<dbReference type="InterPro" id="IPR005134">
    <property type="entry name" value="UPF0114"/>
</dbReference>
<proteinExistence type="predicted"/>
<keyword evidence="1" id="KW-0812">Transmembrane</keyword>
<sequence>MLNPEKIEAYFELCLWKFRLFALIPVILGLLSTLNFFVIGSLEVLEGIFYSFQADYQEDGSFIPVITKVVGGIDHYLIGIVLLIFSFGIYELFISEIDVRFQHQEVKILQIENLDQLKHKILQVIVMVMIISFFKKALPMTIENTNDLLFFAVAVLLVALSSYLLNLQSNTNPSLIRSTAKKEETDASHK</sequence>
<dbReference type="Pfam" id="PF03350">
    <property type="entry name" value="UPF0114"/>
    <property type="match status" value="1"/>
</dbReference>
<dbReference type="PIRSF" id="PIRSF026509">
    <property type="entry name" value="UCP026509"/>
    <property type="match status" value="1"/>
</dbReference>
<reference evidence="2" key="1">
    <citation type="submission" date="2012-04" db="EMBL/GenBank/DDBJ databases">
        <title>Finished genome of Dactylococcopsis salina PCC 8305.</title>
        <authorList>
            <consortium name="US DOE Joint Genome Institute"/>
            <person name="Gugger M."/>
            <person name="Coursin T."/>
            <person name="Rippka R."/>
            <person name="Tandeau De Marsac N."/>
            <person name="Huntemann M."/>
            <person name="Wei C.-L."/>
            <person name="Han J."/>
            <person name="Detter J.C."/>
            <person name="Han C."/>
            <person name="Tapia R."/>
            <person name="Daligault H."/>
            <person name="Chen A."/>
            <person name="Krypides N."/>
            <person name="Mavromatis K."/>
            <person name="Markowitz V."/>
            <person name="Szeto E."/>
            <person name="Ivanova N."/>
            <person name="Ovchinnikova G."/>
            <person name="Pagani I."/>
            <person name="Pati A."/>
            <person name="Goodwin L."/>
            <person name="Peters L."/>
            <person name="Pitluck S."/>
            <person name="Woyke T."/>
            <person name="Kerfeld C."/>
        </authorList>
    </citation>
    <scope>NUCLEOTIDE SEQUENCE [LARGE SCALE GENOMIC DNA]</scope>
    <source>
        <strain evidence="2">PCC 8305</strain>
    </source>
</reference>
<evidence type="ECO:0000256" key="1">
    <source>
        <dbReference type="SAM" id="Phobius"/>
    </source>
</evidence>
<dbReference type="KEGG" id="dsl:Dacsa_2688"/>
<name>K9YWH2_DACS8</name>
<keyword evidence="3" id="KW-1185">Reference proteome</keyword>
<dbReference type="HOGENOM" id="CLU_066743_4_0_3"/>
<gene>
    <name evidence="2" type="ORF">Dacsa_2688</name>
</gene>
<dbReference type="PANTHER" id="PTHR31721:SF4">
    <property type="entry name" value="OS06G0710300 PROTEIN"/>
    <property type="match status" value="1"/>
</dbReference>
<evidence type="ECO:0000313" key="2">
    <source>
        <dbReference type="EMBL" id="AFZ51266.1"/>
    </source>
</evidence>
<accession>K9YWH2</accession>
<feature type="transmembrane region" description="Helical" evidence="1">
    <location>
        <begin position="20"/>
        <end position="42"/>
    </location>
</feature>
<dbReference type="RefSeq" id="WP_015230255.1">
    <property type="nucleotide sequence ID" value="NC_019780.1"/>
</dbReference>
<evidence type="ECO:0000313" key="3">
    <source>
        <dbReference type="Proteomes" id="UP000010482"/>
    </source>
</evidence>
<dbReference type="PANTHER" id="PTHR31721">
    <property type="entry name" value="OS06G0710300 PROTEIN"/>
    <property type="match status" value="1"/>
</dbReference>
<dbReference type="OrthoDB" id="553933at2"/>
<dbReference type="eggNOG" id="COG2862">
    <property type="taxonomic scope" value="Bacteria"/>
</dbReference>
<protein>
    <submittedName>
        <fullName evidence="2">Membrane protein</fullName>
    </submittedName>
</protein>
<feature type="transmembrane region" description="Helical" evidence="1">
    <location>
        <begin position="76"/>
        <end position="94"/>
    </location>
</feature>
<dbReference type="EMBL" id="CP003944">
    <property type="protein sequence ID" value="AFZ51266.1"/>
    <property type="molecule type" value="Genomic_DNA"/>
</dbReference>
<feature type="transmembrane region" description="Helical" evidence="1">
    <location>
        <begin position="121"/>
        <end position="142"/>
    </location>
</feature>
<feature type="transmembrane region" description="Helical" evidence="1">
    <location>
        <begin position="148"/>
        <end position="167"/>
    </location>
</feature>
<dbReference type="AlphaFoldDB" id="K9YWH2"/>